<name>A0AA39XYZ5_9PEZI</name>
<sequence length="405" mass="46528">MKISMCPTQRLRCSQAWHPILTSPPRFRSNWDTDPGNEASSISHHSASATTQRIRDELDDLIQVDLQLPFVVPTQFNYLRPRRRYQYERPYRLQLPADLVPLPATNVQGKSYHPVRIYDISGHQDKFRLDVSGFQYVKCPIPVGEWDEQAITETYLPALLDWVVPLLGGDSGLVYSFNFRHHSSDDFVSVQRPWSLRLNPLTRASAHSMEMYHGNDDPCYSITRMLETNRRDDPFNAINKVEADPLGPCHWKQPLFRVHCDSSENTHRNRLPILRPSDADKLMSGRVREVSVWRKLSPHTQDTPLALCDARTVDPKDLVPMDVIYPHFADEVSEVRHNKNHRWFYNKSMTTDDAVIFMLHDTHAKGTVCPHSAFVDTSVPIGTPPRLSVEVKIMIFGGDIVPEQD</sequence>
<feature type="compositionally biased region" description="Low complexity" evidence="2">
    <location>
        <begin position="39"/>
        <end position="48"/>
    </location>
</feature>
<feature type="region of interest" description="Disordered" evidence="2">
    <location>
        <begin position="27"/>
        <end position="48"/>
    </location>
</feature>
<keyword evidence="4" id="KW-1185">Reference proteome</keyword>
<proteinExistence type="inferred from homology"/>
<accession>A0AA39XYZ5</accession>
<dbReference type="GO" id="GO:0016491">
    <property type="term" value="F:oxidoreductase activity"/>
    <property type="evidence" value="ECO:0007669"/>
    <property type="project" value="InterPro"/>
</dbReference>
<dbReference type="InterPro" id="IPR044053">
    <property type="entry name" value="AsaB-like"/>
</dbReference>
<evidence type="ECO:0000256" key="2">
    <source>
        <dbReference type="SAM" id="MobiDB-lite"/>
    </source>
</evidence>
<dbReference type="AlphaFoldDB" id="A0AA39XYZ5"/>
<dbReference type="NCBIfam" id="NF041278">
    <property type="entry name" value="CmcJ_NvfI_EfuI"/>
    <property type="match status" value="1"/>
</dbReference>
<reference evidence="3" key="1">
    <citation type="submission" date="2023-06" db="EMBL/GenBank/DDBJ databases">
        <title>Genome-scale phylogeny and comparative genomics of the fungal order Sordariales.</title>
        <authorList>
            <consortium name="Lawrence Berkeley National Laboratory"/>
            <person name="Hensen N."/>
            <person name="Bonometti L."/>
            <person name="Westerberg I."/>
            <person name="Brannstrom I.O."/>
            <person name="Guillou S."/>
            <person name="Cros-Aarteil S."/>
            <person name="Calhoun S."/>
            <person name="Haridas S."/>
            <person name="Kuo A."/>
            <person name="Mondo S."/>
            <person name="Pangilinan J."/>
            <person name="Riley R."/>
            <person name="Labutti K."/>
            <person name="Andreopoulos B."/>
            <person name="Lipzen A."/>
            <person name="Chen C."/>
            <person name="Yanf M."/>
            <person name="Daum C."/>
            <person name="Ng V."/>
            <person name="Clum A."/>
            <person name="Steindorff A."/>
            <person name="Ohm R."/>
            <person name="Martin F."/>
            <person name="Silar P."/>
            <person name="Natvig D."/>
            <person name="Lalanne C."/>
            <person name="Gautier V."/>
            <person name="Ament-Velasquez S.L."/>
            <person name="Kruys A."/>
            <person name="Hutchinson M.I."/>
            <person name="Powell A.J."/>
            <person name="Barry K."/>
            <person name="Miller A.N."/>
            <person name="Grigoriev I.V."/>
            <person name="Debuchy R."/>
            <person name="Gladieux P."/>
            <person name="Thoren M.H."/>
            <person name="Johannesson H."/>
        </authorList>
    </citation>
    <scope>NUCLEOTIDE SEQUENCE</scope>
    <source>
        <strain evidence="3">SMH2532-1</strain>
    </source>
</reference>
<dbReference type="PANTHER" id="PTHR34598">
    <property type="entry name" value="BLL6449 PROTEIN"/>
    <property type="match status" value="1"/>
</dbReference>
<evidence type="ECO:0000313" key="3">
    <source>
        <dbReference type="EMBL" id="KAK0642131.1"/>
    </source>
</evidence>
<evidence type="ECO:0000313" key="4">
    <source>
        <dbReference type="Proteomes" id="UP001174936"/>
    </source>
</evidence>
<comment type="similarity">
    <text evidence="1">Belongs to the asaB hydroxylase/desaturase family.</text>
</comment>
<protein>
    <submittedName>
        <fullName evidence="3">Uncharacterized protein</fullName>
    </submittedName>
</protein>
<organism evidence="3 4">
    <name type="scientific">Cercophora newfieldiana</name>
    <dbReference type="NCBI Taxonomy" id="92897"/>
    <lineage>
        <taxon>Eukaryota</taxon>
        <taxon>Fungi</taxon>
        <taxon>Dikarya</taxon>
        <taxon>Ascomycota</taxon>
        <taxon>Pezizomycotina</taxon>
        <taxon>Sordariomycetes</taxon>
        <taxon>Sordariomycetidae</taxon>
        <taxon>Sordariales</taxon>
        <taxon>Lasiosphaeriaceae</taxon>
        <taxon>Cercophora</taxon>
    </lineage>
</organism>
<gene>
    <name evidence="3" type="ORF">B0T16DRAFT_225296</name>
</gene>
<dbReference type="EMBL" id="JAULSV010000006">
    <property type="protein sequence ID" value="KAK0642131.1"/>
    <property type="molecule type" value="Genomic_DNA"/>
</dbReference>
<dbReference type="PANTHER" id="PTHR34598:SF3">
    <property type="entry name" value="OXIDOREDUCTASE AN1597"/>
    <property type="match status" value="1"/>
</dbReference>
<dbReference type="Proteomes" id="UP001174936">
    <property type="component" value="Unassembled WGS sequence"/>
</dbReference>
<evidence type="ECO:0000256" key="1">
    <source>
        <dbReference type="ARBA" id="ARBA00023604"/>
    </source>
</evidence>
<comment type="caution">
    <text evidence="3">The sequence shown here is derived from an EMBL/GenBank/DDBJ whole genome shotgun (WGS) entry which is preliminary data.</text>
</comment>